<feature type="transmembrane region" description="Helical" evidence="7">
    <location>
        <begin position="575"/>
        <end position="594"/>
    </location>
</feature>
<proteinExistence type="predicted"/>
<dbReference type="RefSeq" id="XP_013347527.1">
    <property type="nucleotide sequence ID" value="XM_013492073.1"/>
</dbReference>
<dbReference type="HOGENOM" id="CLU_009990_0_0_1"/>
<dbReference type="PROSITE" id="PS00463">
    <property type="entry name" value="ZN2_CY6_FUNGAL_1"/>
    <property type="match status" value="1"/>
</dbReference>
<dbReference type="GeneID" id="25365612"/>
<keyword evidence="7" id="KW-0472">Membrane</keyword>
<evidence type="ECO:0000256" key="1">
    <source>
        <dbReference type="ARBA" id="ARBA00004123"/>
    </source>
</evidence>
<dbReference type="PANTHER" id="PTHR31845">
    <property type="entry name" value="FINGER DOMAIN PROTEIN, PUTATIVE-RELATED"/>
    <property type="match status" value="1"/>
</dbReference>
<accession>A0A074YNK8</accession>
<evidence type="ECO:0000313" key="10">
    <source>
        <dbReference type="Proteomes" id="UP000030641"/>
    </source>
</evidence>
<evidence type="ECO:0000256" key="7">
    <source>
        <dbReference type="SAM" id="Phobius"/>
    </source>
</evidence>
<keyword evidence="4" id="KW-0804">Transcription</keyword>
<dbReference type="SUPFAM" id="SSF57701">
    <property type="entry name" value="Zn2/Cys6 DNA-binding domain"/>
    <property type="match status" value="1"/>
</dbReference>
<dbReference type="AlphaFoldDB" id="A0A074YNK8"/>
<feature type="compositionally biased region" description="Polar residues" evidence="6">
    <location>
        <begin position="1"/>
        <end position="10"/>
    </location>
</feature>
<gene>
    <name evidence="9" type="ORF">AUEXF2481DRAFT_36596</name>
</gene>
<dbReference type="STRING" id="1043005.A0A074YNK8"/>
<sequence>MNKRQASLGSQAHEPPEKSRRTNRACLNCRSRKQKCPAPSAGFGQQAPCSRCQQLSLRCSFEIETARDITTNASPSKVVEYILDLQRRLDSHEQRLITLEGGDTSSQVLRPDVTPISYDETYQLESAAQPSSSAIVQVAMHEHRFDMDHVSLESPFATLRSMRAGVDAPTYENRSHRTEHRALLTQRQTDDVIARGVLTLPEAEKAVEVYFSCSHLHAPFISEAFRNDPSSMRFAIPAVFLGICSIGARFWGQDLTQQAQPVWVAHPQIQEIVALFDDCISRLLLRPASSDISLDTVQALLLYAQWMPCDRTTRDRTSLAATPLELAKSRYNDTSAWTILGLAARYAKLLRMNQEVSLTSQSDHSHDMFPRLRTYYNLISCDFNLMLSSGLPVSIDPTSTQKSMQELVGNAESQLPGDLRIVALTELVSLTYLTLVRCSDYTGRKLDLRALKSLNAEMDRWEKAWISKLANTSSQHNQLPFTSVRWYRLALNSASLAQLFSPRKALDSQQSQLLLLQSLEVCLTSASQIIISHSKNAGGWIWSIESQLASSFPEGPFEPDPEALGRLQYAVDSSWISYTFAVTFIVLCFVRGFIDENLQLRCMQEDWSETAQRSPKVRPESITQRLLCLSLEVCHAMESFSSYCLCHDFRKIIINAASMLGVTSPDNRTETAGPQADMQSMLGLIHESGFEWPGGLFDFTNTANVDWNM</sequence>
<dbReference type="OMA" id="RLRVWIN"/>
<dbReference type="GO" id="GO:0008270">
    <property type="term" value="F:zinc ion binding"/>
    <property type="evidence" value="ECO:0007669"/>
    <property type="project" value="InterPro"/>
</dbReference>
<keyword evidence="2" id="KW-0805">Transcription regulation</keyword>
<keyword evidence="5" id="KW-0539">Nucleus</keyword>
<dbReference type="CDD" id="cd00067">
    <property type="entry name" value="GAL4"/>
    <property type="match status" value="1"/>
</dbReference>
<evidence type="ECO:0000256" key="3">
    <source>
        <dbReference type="ARBA" id="ARBA00023125"/>
    </source>
</evidence>
<dbReference type="GO" id="GO:0000976">
    <property type="term" value="F:transcription cis-regulatory region binding"/>
    <property type="evidence" value="ECO:0007669"/>
    <property type="project" value="TreeGrafter"/>
</dbReference>
<dbReference type="GO" id="GO:0005634">
    <property type="term" value="C:nucleus"/>
    <property type="evidence" value="ECO:0007669"/>
    <property type="project" value="UniProtKB-SubCell"/>
</dbReference>
<evidence type="ECO:0000256" key="4">
    <source>
        <dbReference type="ARBA" id="ARBA00023163"/>
    </source>
</evidence>
<evidence type="ECO:0000256" key="6">
    <source>
        <dbReference type="SAM" id="MobiDB-lite"/>
    </source>
</evidence>
<dbReference type="OrthoDB" id="4454541at2759"/>
<dbReference type="InterPro" id="IPR001138">
    <property type="entry name" value="Zn2Cys6_DnaBD"/>
</dbReference>
<dbReference type="Pfam" id="PF00172">
    <property type="entry name" value="Zn_clus"/>
    <property type="match status" value="1"/>
</dbReference>
<dbReference type="SMART" id="SM00066">
    <property type="entry name" value="GAL4"/>
    <property type="match status" value="1"/>
</dbReference>
<feature type="region of interest" description="Disordered" evidence="6">
    <location>
        <begin position="1"/>
        <end position="22"/>
    </location>
</feature>
<dbReference type="PROSITE" id="PS50048">
    <property type="entry name" value="ZN2_CY6_FUNGAL_2"/>
    <property type="match status" value="1"/>
</dbReference>
<keyword evidence="7" id="KW-0812">Transmembrane</keyword>
<dbReference type="PANTHER" id="PTHR31845:SF17">
    <property type="entry name" value="ZN(II)2CYS6 TRANSCRIPTION FACTOR (EUROFUNG)"/>
    <property type="match status" value="1"/>
</dbReference>
<feature type="domain" description="Zn(2)-C6 fungal-type" evidence="8">
    <location>
        <begin position="25"/>
        <end position="61"/>
    </location>
</feature>
<dbReference type="Gene3D" id="4.10.240.10">
    <property type="entry name" value="Zn(2)-C6 fungal-type DNA-binding domain"/>
    <property type="match status" value="1"/>
</dbReference>
<keyword evidence="3" id="KW-0238">DNA-binding</keyword>
<evidence type="ECO:0000313" key="9">
    <source>
        <dbReference type="EMBL" id="KEQ99280.1"/>
    </source>
</evidence>
<dbReference type="EMBL" id="KL584751">
    <property type="protein sequence ID" value="KEQ99280.1"/>
    <property type="molecule type" value="Genomic_DNA"/>
</dbReference>
<organism evidence="9 10">
    <name type="scientific">Aureobasidium subglaciale (strain EXF-2481)</name>
    <name type="common">Aureobasidium pullulans var. subglaciale</name>
    <dbReference type="NCBI Taxonomy" id="1043005"/>
    <lineage>
        <taxon>Eukaryota</taxon>
        <taxon>Fungi</taxon>
        <taxon>Dikarya</taxon>
        <taxon>Ascomycota</taxon>
        <taxon>Pezizomycotina</taxon>
        <taxon>Dothideomycetes</taxon>
        <taxon>Dothideomycetidae</taxon>
        <taxon>Dothideales</taxon>
        <taxon>Saccotheciaceae</taxon>
        <taxon>Aureobasidium</taxon>
    </lineage>
</organism>
<keyword evidence="7" id="KW-1133">Transmembrane helix</keyword>
<dbReference type="CDD" id="cd12148">
    <property type="entry name" value="fungal_TF_MHR"/>
    <property type="match status" value="1"/>
</dbReference>
<dbReference type="GO" id="GO:0000981">
    <property type="term" value="F:DNA-binding transcription factor activity, RNA polymerase II-specific"/>
    <property type="evidence" value="ECO:0007669"/>
    <property type="project" value="InterPro"/>
</dbReference>
<name>A0A074YNK8_AURSE</name>
<comment type="subcellular location">
    <subcellularLocation>
        <location evidence="1">Nucleus</location>
    </subcellularLocation>
</comment>
<dbReference type="Proteomes" id="UP000030641">
    <property type="component" value="Unassembled WGS sequence"/>
</dbReference>
<reference evidence="9 10" key="1">
    <citation type="journal article" date="2014" name="BMC Genomics">
        <title>Genome sequencing of four Aureobasidium pullulans varieties: biotechnological potential, stress tolerance, and description of new species.</title>
        <authorList>
            <person name="Gostin Ar C."/>
            <person name="Ohm R.A."/>
            <person name="Kogej T."/>
            <person name="Sonjak S."/>
            <person name="Turk M."/>
            <person name="Zajc J."/>
            <person name="Zalar P."/>
            <person name="Grube M."/>
            <person name="Sun H."/>
            <person name="Han J."/>
            <person name="Sharma A."/>
            <person name="Chiniquy J."/>
            <person name="Ngan C.Y."/>
            <person name="Lipzen A."/>
            <person name="Barry K."/>
            <person name="Grigoriev I.V."/>
            <person name="Gunde-Cimerman N."/>
        </authorList>
    </citation>
    <scope>NUCLEOTIDE SEQUENCE [LARGE SCALE GENOMIC DNA]</scope>
    <source>
        <strain evidence="9 10">EXF-2481</strain>
    </source>
</reference>
<dbReference type="InterPro" id="IPR036864">
    <property type="entry name" value="Zn2-C6_fun-type_DNA-bd_sf"/>
</dbReference>
<evidence type="ECO:0000256" key="2">
    <source>
        <dbReference type="ARBA" id="ARBA00023015"/>
    </source>
</evidence>
<keyword evidence="10" id="KW-1185">Reference proteome</keyword>
<dbReference type="InParanoid" id="A0A074YNK8"/>
<evidence type="ECO:0000259" key="8">
    <source>
        <dbReference type="PROSITE" id="PS50048"/>
    </source>
</evidence>
<dbReference type="InterPro" id="IPR051089">
    <property type="entry name" value="prtT"/>
</dbReference>
<evidence type="ECO:0000256" key="5">
    <source>
        <dbReference type="ARBA" id="ARBA00023242"/>
    </source>
</evidence>
<protein>
    <recommendedName>
        <fullName evidence="8">Zn(2)-C6 fungal-type domain-containing protein</fullName>
    </recommendedName>
</protein>